<organism evidence="3 4">
    <name type="scientific">Nocardia arthritidis</name>
    <dbReference type="NCBI Taxonomy" id="228602"/>
    <lineage>
        <taxon>Bacteria</taxon>
        <taxon>Bacillati</taxon>
        <taxon>Actinomycetota</taxon>
        <taxon>Actinomycetes</taxon>
        <taxon>Mycobacteriales</taxon>
        <taxon>Nocardiaceae</taxon>
        <taxon>Nocardia</taxon>
    </lineage>
</organism>
<keyword evidence="2" id="KW-1133">Transmembrane helix</keyword>
<evidence type="ECO:0000313" key="4">
    <source>
        <dbReference type="Proteomes" id="UP000503540"/>
    </source>
</evidence>
<dbReference type="RefSeq" id="WP_167472210.1">
    <property type="nucleotide sequence ID" value="NZ_CP046172.1"/>
</dbReference>
<keyword evidence="2" id="KW-0472">Membrane</keyword>
<gene>
    <name evidence="3" type="ORF">F5544_05690</name>
</gene>
<evidence type="ECO:0000313" key="3">
    <source>
        <dbReference type="EMBL" id="QIS09050.1"/>
    </source>
</evidence>
<protein>
    <submittedName>
        <fullName evidence="3">Type VII secretion-associated protein</fullName>
    </submittedName>
</protein>
<keyword evidence="4" id="KW-1185">Reference proteome</keyword>
<dbReference type="EMBL" id="CP046172">
    <property type="protein sequence ID" value="QIS09050.1"/>
    <property type="molecule type" value="Genomic_DNA"/>
</dbReference>
<evidence type="ECO:0000256" key="2">
    <source>
        <dbReference type="SAM" id="Phobius"/>
    </source>
</evidence>
<dbReference type="InterPro" id="IPR023840">
    <property type="entry name" value="T7SS_Rv3446c"/>
</dbReference>
<proteinExistence type="predicted"/>
<dbReference type="KEGG" id="nah:F5544_05690"/>
<name>A0A6G9Y7G0_9NOCA</name>
<reference evidence="3 4" key="1">
    <citation type="journal article" date="2019" name="ACS Chem. Biol.">
        <title>Identification and Mobilization of a Cryptic Antibiotic Biosynthesis Gene Locus from a Human-Pathogenic Nocardia Isolate.</title>
        <authorList>
            <person name="Herisse M."/>
            <person name="Ishida K."/>
            <person name="Porter J.L."/>
            <person name="Howden B."/>
            <person name="Hertweck C."/>
            <person name="Stinear T.P."/>
            <person name="Pidot S.J."/>
        </authorList>
    </citation>
    <scope>NUCLEOTIDE SEQUENCE [LARGE SCALE GENOMIC DNA]</scope>
    <source>
        <strain evidence="3 4">AUSMDU00012717</strain>
    </source>
</reference>
<evidence type="ECO:0000256" key="1">
    <source>
        <dbReference type="SAM" id="MobiDB-lite"/>
    </source>
</evidence>
<sequence length="473" mass="50976">MSTVELVVTESRIWARGSATHWDLPPSITLGGNGYDLIVGEPLTPPTQVSSAVQFATADRIALEPRLPSAVEALNAIFGTILQTMRITVPADRIIVICSTEWGPRRRGVFEAALRRFAADILFEELAIRTVDADEATSHSRRVVVFEFGSLTTTASTVVRDHRGTRIESCEHEPNLAADELTPAALSAFLDRLLGGRPADLVQVFGVLTPQQLETVRAVVHQSCGATVDLRVITGPDLLRRASEPSSRPEPAPPTLPDAEWMQPLRARAAAMKPPNPRRPYYIAGAAIAVVVALAATAVILLTGSHDKPGAVASNVPPTQPDLPPPPIESGPTMETFGRLQFQTPEGWKIAPGADPAKGRIDLIPQDGTKMRMTVVTAVVDLGTSYDQVATELQAKIAKRPPGTITDLTRDVVFGGRSGISYQEHPTDGSTVRWHVLVEFGYEISIGCQYADNNWSMLSGTCDKFATTVHVLP</sequence>
<dbReference type="Proteomes" id="UP000503540">
    <property type="component" value="Chromosome"/>
</dbReference>
<dbReference type="AlphaFoldDB" id="A0A6G9Y7G0"/>
<dbReference type="NCBIfam" id="TIGR03931">
    <property type="entry name" value="T7SS_Rv3446c"/>
    <property type="match status" value="1"/>
</dbReference>
<keyword evidence="2" id="KW-0812">Transmembrane</keyword>
<feature type="region of interest" description="Disordered" evidence="1">
    <location>
        <begin position="239"/>
        <end position="258"/>
    </location>
</feature>
<feature type="transmembrane region" description="Helical" evidence="2">
    <location>
        <begin position="281"/>
        <end position="302"/>
    </location>
</feature>
<accession>A0A6G9Y7G0</accession>